<dbReference type="InterPro" id="IPR001000">
    <property type="entry name" value="GH10_dom"/>
</dbReference>
<evidence type="ECO:0000256" key="6">
    <source>
        <dbReference type="ARBA" id="ARBA00023277"/>
    </source>
</evidence>
<evidence type="ECO:0000313" key="12">
    <source>
        <dbReference type="EMBL" id="GFE80127.1"/>
    </source>
</evidence>
<evidence type="ECO:0000256" key="7">
    <source>
        <dbReference type="ARBA" id="ARBA00023295"/>
    </source>
</evidence>
<dbReference type="InterPro" id="IPR017853">
    <property type="entry name" value="GH"/>
</dbReference>
<dbReference type="Pfam" id="PF00331">
    <property type="entry name" value="Glyco_hydro_10"/>
    <property type="match status" value="1"/>
</dbReference>
<dbReference type="PANTHER" id="PTHR31490:SF88">
    <property type="entry name" value="BETA-XYLANASE"/>
    <property type="match status" value="1"/>
</dbReference>
<dbReference type="SUPFAM" id="SSF51445">
    <property type="entry name" value="(Trans)glycosidases"/>
    <property type="match status" value="1"/>
</dbReference>
<keyword evidence="5 10" id="KW-0378">Hydrolase</keyword>
<gene>
    <name evidence="12" type="ORF">GCM10011487_21270</name>
</gene>
<evidence type="ECO:0000256" key="2">
    <source>
        <dbReference type="ARBA" id="ARBA00007495"/>
    </source>
</evidence>
<feature type="active site" description="Nucleophile" evidence="9">
    <location>
        <position position="486"/>
    </location>
</feature>
<dbReference type="InterPro" id="IPR031768">
    <property type="entry name" value="CBM60_xylan-bd"/>
</dbReference>
<keyword evidence="4" id="KW-0732">Signal</keyword>
<keyword evidence="3" id="KW-0858">Xylan degradation</keyword>
<dbReference type="EMBL" id="BLJN01000002">
    <property type="protein sequence ID" value="GFE80127.1"/>
    <property type="molecule type" value="Genomic_DNA"/>
</dbReference>
<dbReference type="Proteomes" id="UP000445000">
    <property type="component" value="Unassembled WGS sequence"/>
</dbReference>
<accession>A0A829Y9Y7</accession>
<dbReference type="Gene3D" id="2.60.60.40">
    <property type="match status" value="2"/>
</dbReference>
<keyword evidence="13" id="KW-1185">Reference proteome</keyword>
<evidence type="ECO:0000256" key="8">
    <source>
        <dbReference type="ARBA" id="ARBA00023326"/>
    </source>
</evidence>
<keyword evidence="7 10" id="KW-0326">Glycosidase</keyword>
<dbReference type="GO" id="GO:0031176">
    <property type="term" value="F:endo-1,4-beta-xylanase activity"/>
    <property type="evidence" value="ECO:0007669"/>
    <property type="project" value="UniProtKB-EC"/>
</dbReference>
<keyword evidence="8 10" id="KW-0624">Polysaccharide degradation</keyword>
<dbReference type="RefSeq" id="WP_161811852.1">
    <property type="nucleotide sequence ID" value="NZ_BLJN01000002.1"/>
</dbReference>
<reference evidence="13" key="1">
    <citation type="submission" date="2020-01" db="EMBL/GenBank/DDBJ databases">
        <title>'Steroidobacter agaridevorans' sp. nov., agar-degrading bacteria isolated from rhizosphere soils.</title>
        <authorList>
            <person name="Ikenaga M."/>
            <person name="Kataoka M."/>
            <person name="Murouchi A."/>
            <person name="Katsuragi S."/>
            <person name="Sakai M."/>
        </authorList>
    </citation>
    <scope>NUCLEOTIDE SEQUENCE [LARGE SCALE GENOMIC DNA]</scope>
    <source>
        <strain evidence="13">YU21-B</strain>
    </source>
</reference>
<dbReference type="PROSITE" id="PS51760">
    <property type="entry name" value="GH10_2"/>
    <property type="match status" value="1"/>
</dbReference>
<dbReference type="InterPro" id="IPR044846">
    <property type="entry name" value="GH10"/>
</dbReference>
<evidence type="ECO:0000256" key="1">
    <source>
        <dbReference type="ARBA" id="ARBA00000681"/>
    </source>
</evidence>
<evidence type="ECO:0000256" key="5">
    <source>
        <dbReference type="ARBA" id="ARBA00022801"/>
    </source>
</evidence>
<feature type="domain" description="GH10" evidence="11">
    <location>
        <begin position="280"/>
        <end position="551"/>
    </location>
</feature>
<evidence type="ECO:0000256" key="4">
    <source>
        <dbReference type="ARBA" id="ARBA00022729"/>
    </source>
</evidence>
<evidence type="ECO:0000256" key="10">
    <source>
        <dbReference type="RuleBase" id="RU361174"/>
    </source>
</evidence>
<evidence type="ECO:0000259" key="11">
    <source>
        <dbReference type="PROSITE" id="PS51760"/>
    </source>
</evidence>
<comment type="caution">
    <text evidence="12">The sequence shown here is derived from an EMBL/GenBank/DDBJ whole genome shotgun (WGS) entry which is preliminary data.</text>
</comment>
<dbReference type="EC" id="3.2.1.8" evidence="10"/>
<protein>
    <recommendedName>
        <fullName evidence="10">Beta-xylanase</fullName>
        <ecNumber evidence="10">3.2.1.8</ecNumber>
    </recommendedName>
</protein>
<organism evidence="12 13">
    <name type="scientific">Steroidobacter agaridevorans</name>
    <dbReference type="NCBI Taxonomy" id="2695856"/>
    <lineage>
        <taxon>Bacteria</taxon>
        <taxon>Pseudomonadati</taxon>
        <taxon>Pseudomonadota</taxon>
        <taxon>Gammaproteobacteria</taxon>
        <taxon>Steroidobacterales</taxon>
        <taxon>Steroidobacteraceae</taxon>
        <taxon>Steroidobacter</taxon>
    </lineage>
</organism>
<dbReference type="PANTHER" id="PTHR31490">
    <property type="entry name" value="GLYCOSYL HYDROLASE"/>
    <property type="match status" value="1"/>
</dbReference>
<dbReference type="InterPro" id="IPR031158">
    <property type="entry name" value="GH10_AS"/>
</dbReference>
<dbReference type="PRINTS" id="PR00134">
    <property type="entry name" value="GLHYDRLASE10"/>
</dbReference>
<dbReference type="AlphaFoldDB" id="A0A829Y9Y7"/>
<comment type="catalytic activity">
    <reaction evidence="1 10">
        <text>Endohydrolysis of (1-&gt;4)-beta-D-xylosidic linkages in xylans.</text>
        <dbReference type="EC" id="3.2.1.8"/>
    </reaction>
</comment>
<dbReference type="GO" id="GO:0045493">
    <property type="term" value="P:xylan catabolic process"/>
    <property type="evidence" value="ECO:0007669"/>
    <property type="project" value="UniProtKB-KW"/>
</dbReference>
<comment type="similarity">
    <text evidence="2 10">Belongs to the glycosyl hydrolase 10 (cellulase F) family.</text>
</comment>
<dbReference type="PROSITE" id="PS00591">
    <property type="entry name" value="GH10_1"/>
    <property type="match status" value="1"/>
</dbReference>
<keyword evidence="6 10" id="KW-0119">Carbohydrate metabolism</keyword>
<name>A0A829Y9Y7_9GAMM</name>
<dbReference type="SMART" id="SM00633">
    <property type="entry name" value="Glyco_10"/>
    <property type="match status" value="1"/>
</dbReference>
<evidence type="ECO:0000256" key="9">
    <source>
        <dbReference type="PROSITE-ProRule" id="PRU10061"/>
    </source>
</evidence>
<evidence type="ECO:0000256" key="3">
    <source>
        <dbReference type="ARBA" id="ARBA00022651"/>
    </source>
</evidence>
<dbReference type="Gene3D" id="3.20.20.80">
    <property type="entry name" value="Glycosidases"/>
    <property type="match status" value="1"/>
</dbReference>
<proteinExistence type="inferred from homology"/>
<dbReference type="Pfam" id="PF16841">
    <property type="entry name" value="CBM60"/>
    <property type="match status" value="2"/>
</dbReference>
<sequence length="554" mass="59464">MEQARIKAGYSNWIAAPARMLAIAVISIAALFGTGLFTEAQAQSSSTVVVRARGTAGGESISLRVDNAQVASWTLTTSYQNYTASTSLTGGITVAFTNDGGSRDVQVDYIVVNGETRQSENQSYNTGLYANGSCGGGSNSEWMHCNGAIGYGPVANSANSIVVRARGTAGTESLSLRVDNTNVATWTLTTSFQDFTASTTLTGAITVAFTNDASGRDAQVDYIVVNGQTRQAEAQSQNTGFYTNGSCGGGGFSEWLHCNGVIGFGNVNGGGTGPLPAFFVGNITTNGAVRSDFLQYWDQITPENEGKWASVEATRDVYNWSGLDRAYNYAMANNIPFKQHTFIWGNQSPGWINSLSAAEQAAEIEEWIRDYCARYPNTAMIDVVNEATPGHAPAAYAQNAFGSNWIIRSFQLARQYCPNAVLILNDYNVLSWDTDAFIRMATPAVNAGVVDALGAQGHGLEGQSLSSIQNKLNQVAALGLPIYISEYDVARTNDQEQLQIMQTQFPLFYNHPSVAGITLWGYVVGSTWVNGSGLIQSNGTHRPAMTWLMNYLGR</sequence>
<evidence type="ECO:0000313" key="13">
    <source>
        <dbReference type="Proteomes" id="UP000445000"/>
    </source>
</evidence>